<name>A0A455T279_9CHLR</name>
<protein>
    <submittedName>
        <fullName evidence="2">Uncharacterized protein</fullName>
    </submittedName>
</protein>
<dbReference type="EMBL" id="AP019377">
    <property type="protein sequence ID" value="BBH92585.1"/>
    <property type="molecule type" value="Genomic_DNA"/>
</dbReference>
<gene>
    <name evidence="2" type="ORF">KTA_07840</name>
</gene>
<accession>A0A455T279</accession>
<sequence>MQSILRSLVVESLAFASGLPASGRRGEAAPPPVLARTGRKEKRLSPASGHHVTILPRCWPLAHHLTQP</sequence>
<evidence type="ECO:0000256" key="1">
    <source>
        <dbReference type="SAM" id="MobiDB-lite"/>
    </source>
</evidence>
<organism evidence="2">
    <name type="scientific">Thermogemmatispora argillosa</name>
    <dbReference type="NCBI Taxonomy" id="2045280"/>
    <lineage>
        <taxon>Bacteria</taxon>
        <taxon>Bacillati</taxon>
        <taxon>Chloroflexota</taxon>
        <taxon>Ktedonobacteria</taxon>
        <taxon>Thermogemmatisporales</taxon>
        <taxon>Thermogemmatisporaceae</taxon>
        <taxon>Thermogemmatispora</taxon>
    </lineage>
</organism>
<proteinExistence type="predicted"/>
<feature type="region of interest" description="Disordered" evidence="1">
    <location>
        <begin position="20"/>
        <end position="49"/>
    </location>
</feature>
<evidence type="ECO:0000313" key="2">
    <source>
        <dbReference type="EMBL" id="BBH92585.1"/>
    </source>
</evidence>
<reference evidence="2" key="1">
    <citation type="submission" date="2018-12" db="EMBL/GenBank/DDBJ databases">
        <title>Novel natural products biosynthetic potential of the class Ktedonobacteria.</title>
        <authorList>
            <person name="Zheng Y."/>
            <person name="Saitou A."/>
            <person name="Wang C.M."/>
            <person name="Toyoda A."/>
            <person name="Minakuchi Y."/>
            <person name="Sekiguchi Y."/>
            <person name="Ueda K."/>
            <person name="Takano H."/>
            <person name="Sakai Y."/>
            <person name="Yokota A."/>
            <person name="Yabe S."/>
        </authorList>
    </citation>
    <scope>NUCLEOTIDE SEQUENCE</scope>
    <source>
        <strain evidence="2">A3-2</strain>
    </source>
</reference>
<dbReference type="AlphaFoldDB" id="A0A455T279"/>